<accession>A0ABR2XXF7</accession>
<evidence type="ECO:0000256" key="1">
    <source>
        <dbReference type="ARBA" id="ARBA00006484"/>
    </source>
</evidence>
<dbReference type="InterPro" id="IPR002347">
    <property type="entry name" value="SDR_fam"/>
</dbReference>
<dbReference type="Gene3D" id="3.40.50.720">
    <property type="entry name" value="NAD(P)-binding Rossmann-like Domain"/>
    <property type="match status" value="1"/>
</dbReference>
<dbReference type="CDD" id="cd05233">
    <property type="entry name" value="SDR_c"/>
    <property type="match status" value="1"/>
</dbReference>
<dbReference type="Proteomes" id="UP001465668">
    <property type="component" value="Unassembled WGS sequence"/>
</dbReference>
<evidence type="ECO:0000313" key="4">
    <source>
        <dbReference type="EMBL" id="KAK9778417.1"/>
    </source>
</evidence>
<evidence type="ECO:0000313" key="5">
    <source>
        <dbReference type="Proteomes" id="UP001465668"/>
    </source>
</evidence>
<keyword evidence="5" id="KW-1185">Reference proteome</keyword>
<reference evidence="4 5" key="1">
    <citation type="submission" date="2024-02" db="EMBL/GenBank/DDBJ databases">
        <title>First draft genome assembly of two strains of Seiridium cardinale.</title>
        <authorList>
            <person name="Emiliani G."/>
            <person name="Scali E."/>
        </authorList>
    </citation>
    <scope>NUCLEOTIDE SEQUENCE [LARGE SCALE GENOMIC DNA]</scope>
    <source>
        <strain evidence="4 5">BM-138-000479</strain>
    </source>
</reference>
<sequence>MAPASIDASDLFGVKGLIAVVTGGGSGKVYCPYPSFQEYEGLIHTGIGLMIAQALEANGAIVYILGRRQQTLDNAAKTAKQGNLYPIQCDVTKKSDLERAAEEIKLKYGYVNVVIANSGVVGPNVLGMPEKPSISEFKNWLWNWDPDELNNTFAVNTAGVFYTAVAFLELLDEGNKRGHLKQRSQVIATTSIGAYVRTLVAGFGYEGSKAATTHIMKQFSTSLVPYGIRANIIAPGWYPSDITGDLIVKQNEGGWPKDFIPEQRPGDEQDIAGAVLFLVSKAGAYINGNALVTDGGRMGILPATY</sequence>
<dbReference type="InterPro" id="IPR052178">
    <property type="entry name" value="Sec_Metab_Biosynth_SDR"/>
</dbReference>
<dbReference type="PRINTS" id="PR00081">
    <property type="entry name" value="GDHRDH"/>
</dbReference>
<evidence type="ECO:0000256" key="2">
    <source>
        <dbReference type="ARBA" id="ARBA00022857"/>
    </source>
</evidence>
<evidence type="ECO:0000256" key="3">
    <source>
        <dbReference type="ARBA" id="ARBA00023002"/>
    </source>
</evidence>
<gene>
    <name evidence="4" type="ORF">SCAR479_04819</name>
</gene>
<dbReference type="SUPFAM" id="SSF51735">
    <property type="entry name" value="NAD(P)-binding Rossmann-fold domains"/>
    <property type="match status" value="1"/>
</dbReference>
<comment type="similarity">
    <text evidence="1">Belongs to the short-chain dehydrogenases/reductases (SDR) family.</text>
</comment>
<dbReference type="InterPro" id="IPR036291">
    <property type="entry name" value="NAD(P)-bd_dom_sf"/>
</dbReference>
<name>A0ABR2XXF7_9PEZI</name>
<protein>
    <submittedName>
        <fullName evidence="4">Uncharacterized protein</fullName>
    </submittedName>
</protein>
<dbReference type="EMBL" id="JARVKM010000016">
    <property type="protein sequence ID" value="KAK9778417.1"/>
    <property type="molecule type" value="Genomic_DNA"/>
</dbReference>
<organism evidence="4 5">
    <name type="scientific">Seiridium cardinale</name>
    <dbReference type="NCBI Taxonomy" id="138064"/>
    <lineage>
        <taxon>Eukaryota</taxon>
        <taxon>Fungi</taxon>
        <taxon>Dikarya</taxon>
        <taxon>Ascomycota</taxon>
        <taxon>Pezizomycotina</taxon>
        <taxon>Sordariomycetes</taxon>
        <taxon>Xylariomycetidae</taxon>
        <taxon>Amphisphaeriales</taxon>
        <taxon>Sporocadaceae</taxon>
        <taxon>Seiridium</taxon>
    </lineage>
</organism>
<dbReference type="PANTHER" id="PTHR43618:SF18">
    <property type="entry name" value="SHORT CHAIN DEHYDROGENASE_REDUCTASE FAMILY (AFU_ORTHOLOGUE AFUA_5G12480)"/>
    <property type="match status" value="1"/>
</dbReference>
<comment type="caution">
    <text evidence="4">The sequence shown here is derived from an EMBL/GenBank/DDBJ whole genome shotgun (WGS) entry which is preliminary data.</text>
</comment>
<keyword evidence="2" id="KW-0521">NADP</keyword>
<proteinExistence type="inferred from homology"/>
<keyword evidence="3" id="KW-0560">Oxidoreductase</keyword>
<dbReference type="PANTHER" id="PTHR43618">
    <property type="entry name" value="7-ALPHA-HYDROXYSTEROID DEHYDROGENASE"/>
    <property type="match status" value="1"/>
</dbReference>
<dbReference type="Pfam" id="PF13561">
    <property type="entry name" value="adh_short_C2"/>
    <property type="match status" value="1"/>
</dbReference>